<evidence type="ECO:0000313" key="2">
    <source>
        <dbReference type="EMBL" id="RBO97053.1"/>
    </source>
</evidence>
<organism evidence="2 3">
    <name type="scientific">Nocardia puris</name>
    <dbReference type="NCBI Taxonomy" id="208602"/>
    <lineage>
        <taxon>Bacteria</taxon>
        <taxon>Bacillati</taxon>
        <taxon>Actinomycetota</taxon>
        <taxon>Actinomycetes</taxon>
        <taxon>Mycobacteriales</taxon>
        <taxon>Nocardiaceae</taxon>
        <taxon>Nocardia</taxon>
    </lineage>
</organism>
<keyword evidence="3" id="KW-1185">Reference proteome</keyword>
<dbReference type="Proteomes" id="UP000252586">
    <property type="component" value="Unassembled WGS sequence"/>
</dbReference>
<proteinExistence type="predicted"/>
<dbReference type="AlphaFoldDB" id="A0A366E3Y5"/>
<gene>
    <name evidence="2" type="ORF">DFR74_1011072</name>
</gene>
<protein>
    <submittedName>
        <fullName evidence="2">Uncharacterized protein</fullName>
    </submittedName>
</protein>
<evidence type="ECO:0000256" key="1">
    <source>
        <dbReference type="SAM" id="Phobius"/>
    </source>
</evidence>
<keyword evidence="1" id="KW-0472">Membrane</keyword>
<accession>A0A366E3Y5</accession>
<feature type="transmembrane region" description="Helical" evidence="1">
    <location>
        <begin position="31"/>
        <end position="55"/>
    </location>
</feature>
<dbReference type="EMBL" id="QNRE01000001">
    <property type="protein sequence ID" value="RBO97053.1"/>
    <property type="molecule type" value="Genomic_DNA"/>
</dbReference>
<reference evidence="2 3" key="1">
    <citation type="submission" date="2018-06" db="EMBL/GenBank/DDBJ databases">
        <title>Genomic Encyclopedia of Type Strains, Phase IV (KMG-IV): sequencing the most valuable type-strain genomes for metagenomic binning, comparative biology and taxonomic classification.</title>
        <authorList>
            <person name="Goeker M."/>
        </authorList>
    </citation>
    <scope>NUCLEOTIDE SEQUENCE [LARGE SCALE GENOMIC DNA]</scope>
    <source>
        <strain evidence="2 3">DSM 44599</strain>
    </source>
</reference>
<sequence>MYQLPPDPFDSESTDRLLRAQRRKSVMSKRIGTVLVVTLVPLAVVALVAFVAIMLPSMMGESASSGVSASSSPLRELAPVDPTKPYANTPAAGWAEGEAGIVVPPPVPLGRFTAEDVGAAMARVRELIIAARLNPHVLGTHDAEPVLALLAGHQAEEARALLRPGNEAETWWVSVKIAPGHRLLPVAPRVAGSMTPIIDEQGDLVIRTNFLIAYAFHHDYPKVLDGPMDIVAVDRWEFDYIWVQDPRYDAGSQGIYYGDIAAHSYSVNCSLHDKGFLAPNYSNPPAVTPIREARDPEEYFDPGVPIPDESNC</sequence>
<dbReference type="STRING" id="1210090.GCA_001613185_06356"/>
<comment type="caution">
    <text evidence="2">The sequence shown here is derived from an EMBL/GenBank/DDBJ whole genome shotgun (WGS) entry which is preliminary data.</text>
</comment>
<name>A0A366E3Y5_9NOCA</name>
<evidence type="ECO:0000313" key="3">
    <source>
        <dbReference type="Proteomes" id="UP000252586"/>
    </source>
</evidence>
<keyword evidence="1" id="KW-0812">Transmembrane</keyword>
<keyword evidence="1" id="KW-1133">Transmembrane helix</keyword>